<name>A0AAW1QRJ3_9CHLO</name>
<dbReference type="EMBL" id="JALJOR010000002">
    <property type="protein sequence ID" value="KAK9823865.1"/>
    <property type="molecule type" value="Genomic_DNA"/>
</dbReference>
<comment type="caution">
    <text evidence="2">The sequence shown here is derived from an EMBL/GenBank/DDBJ whole genome shotgun (WGS) entry which is preliminary data.</text>
</comment>
<accession>A0AAW1QRJ3</accession>
<protein>
    <submittedName>
        <fullName evidence="2">Uncharacterized protein</fullName>
    </submittedName>
</protein>
<organism evidence="2 3">
    <name type="scientific">[Myrmecia] bisecta</name>
    <dbReference type="NCBI Taxonomy" id="41462"/>
    <lineage>
        <taxon>Eukaryota</taxon>
        <taxon>Viridiplantae</taxon>
        <taxon>Chlorophyta</taxon>
        <taxon>core chlorophytes</taxon>
        <taxon>Trebouxiophyceae</taxon>
        <taxon>Trebouxiales</taxon>
        <taxon>Trebouxiaceae</taxon>
        <taxon>Myrmecia</taxon>
    </lineage>
</organism>
<evidence type="ECO:0000313" key="3">
    <source>
        <dbReference type="Proteomes" id="UP001489004"/>
    </source>
</evidence>
<proteinExistence type="predicted"/>
<evidence type="ECO:0000313" key="2">
    <source>
        <dbReference type="EMBL" id="KAK9823865.1"/>
    </source>
</evidence>
<dbReference type="AlphaFoldDB" id="A0AAW1QRJ3"/>
<sequence length="89" mass="9939">MVHKLTTGKRHRWHASLSQVFEQVKLLGKHVFLKGARGLSSTNSEPLHFVYLAKLRLLWPSLEMMSALKRAPAGRRPADASTAPNTHLG</sequence>
<feature type="region of interest" description="Disordered" evidence="1">
    <location>
        <begin position="70"/>
        <end position="89"/>
    </location>
</feature>
<gene>
    <name evidence="2" type="ORF">WJX72_006022</name>
</gene>
<reference evidence="2 3" key="1">
    <citation type="journal article" date="2024" name="Nat. Commun.">
        <title>Phylogenomics reveals the evolutionary origins of lichenization in chlorophyte algae.</title>
        <authorList>
            <person name="Puginier C."/>
            <person name="Libourel C."/>
            <person name="Otte J."/>
            <person name="Skaloud P."/>
            <person name="Haon M."/>
            <person name="Grisel S."/>
            <person name="Petersen M."/>
            <person name="Berrin J.G."/>
            <person name="Delaux P.M."/>
            <person name="Dal Grande F."/>
            <person name="Keller J."/>
        </authorList>
    </citation>
    <scope>NUCLEOTIDE SEQUENCE [LARGE SCALE GENOMIC DNA]</scope>
    <source>
        <strain evidence="2 3">SAG 2043</strain>
    </source>
</reference>
<dbReference type="Proteomes" id="UP001489004">
    <property type="component" value="Unassembled WGS sequence"/>
</dbReference>
<keyword evidence="3" id="KW-1185">Reference proteome</keyword>
<evidence type="ECO:0000256" key="1">
    <source>
        <dbReference type="SAM" id="MobiDB-lite"/>
    </source>
</evidence>